<name>A0A232FFK6_9HYME</name>
<reference evidence="1 2" key="1">
    <citation type="journal article" date="2017" name="Curr. Biol.">
        <title>The Evolution of Venom by Co-option of Single-Copy Genes.</title>
        <authorList>
            <person name="Martinson E.O."/>
            <person name="Mrinalini"/>
            <person name="Kelkar Y.D."/>
            <person name="Chang C.H."/>
            <person name="Werren J.H."/>
        </authorList>
    </citation>
    <scope>NUCLEOTIDE SEQUENCE [LARGE SCALE GENOMIC DNA]</scope>
    <source>
        <strain evidence="1 2">Alberta</strain>
        <tissue evidence="1">Whole body</tissue>
    </source>
</reference>
<accession>A0A232FFK6</accession>
<dbReference type="EMBL" id="NNAY01000277">
    <property type="protein sequence ID" value="OXU29546.1"/>
    <property type="molecule type" value="Genomic_DNA"/>
</dbReference>
<proteinExistence type="predicted"/>
<evidence type="ECO:0000313" key="1">
    <source>
        <dbReference type="EMBL" id="OXU29546.1"/>
    </source>
</evidence>
<dbReference type="OrthoDB" id="7709687at2759"/>
<dbReference type="Proteomes" id="UP000215335">
    <property type="component" value="Unassembled WGS sequence"/>
</dbReference>
<sequence>MPTNNLNDIIDIQPHSAACISDEHAMDIARFRDALKNEVGRQYLKCRNVAFCYGTAKMPTNNLNDIIDIQPHSAACIPDEHAMDMARFRDALKNEVGRQFFRLRDAYDTIALLYPEGAAQVPYEVNRPSLKNWRRLVFPPVSANMFEFATQLANPENALSKKYVSVLYPGRKTVSEMQECYGTAKMPTNNLNDIIDIQPHSAACISDEHAMDIARFRDALKNEVGRQYPEGAAQVPYEVIRPSLKNWRRLVFPPVPVNMFEFATQLANPENAAILQYVSEMQECYGTAKMPTNNLNDIIDIQPHSAACIPDEHAMDMARFRDALKNEVGRQFFRLRDAYDTIALLYPEGAAQVPYEVIRPSLKNWRRLVFPPVPVNMFEFATQLANPENAAILQYVSGE</sequence>
<keyword evidence="2" id="KW-1185">Reference proteome</keyword>
<comment type="caution">
    <text evidence="1">The sequence shown here is derived from an EMBL/GenBank/DDBJ whole genome shotgun (WGS) entry which is preliminary data.</text>
</comment>
<organism evidence="1 2">
    <name type="scientific">Trichomalopsis sarcophagae</name>
    <dbReference type="NCBI Taxonomy" id="543379"/>
    <lineage>
        <taxon>Eukaryota</taxon>
        <taxon>Metazoa</taxon>
        <taxon>Ecdysozoa</taxon>
        <taxon>Arthropoda</taxon>
        <taxon>Hexapoda</taxon>
        <taxon>Insecta</taxon>
        <taxon>Pterygota</taxon>
        <taxon>Neoptera</taxon>
        <taxon>Endopterygota</taxon>
        <taxon>Hymenoptera</taxon>
        <taxon>Apocrita</taxon>
        <taxon>Proctotrupomorpha</taxon>
        <taxon>Chalcidoidea</taxon>
        <taxon>Pteromalidae</taxon>
        <taxon>Pteromalinae</taxon>
        <taxon>Trichomalopsis</taxon>
    </lineage>
</organism>
<evidence type="ECO:0000313" key="2">
    <source>
        <dbReference type="Proteomes" id="UP000215335"/>
    </source>
</evidence>
<protein>
    <submittedName>
        <fullName evidence="1">Uncharacterized protein</fullName>
    </submittedName>
</protein>
<dbReference type="AlphaFoldDB" id="A0A232FFK6"/>
<gene>
    <name evidence="1" type="ORF">TSAR_012453</name>
</gene>